<name>A0A212K7G5_9DELT</name>
<organism evidence="4">
    <name type="scientific">uncultured delta proteobacterium</name>
    <dbReference type="NCBI Taxonomy" id="34034"/>
    <lineage>
        <taxon>Bacteria</taxon>
        <taxon>Deltaproteobacteria</taxon>
        <taxon>environmental samples</taxon>
    </lineage>
</organism>
<evidence type="ECO:0000313" key="4">
    <source>
        <dbReference type="EMBL" id="SBW07663.1"/>
    </source>
</evidence>
<dbReference type="InterPro" id="IPR045857">
    <property type="entry name" value="O16G_dom_2"/>
</dbReference>
<dbReference type="Gene3D" id="2.60.40.1180">
    <property type="entry name" value="Golgi alpha-mannosidase II"/>
    <property type="match status" value="1"/>
</dbReference>
<dbReference type="Pfam" id="PF00128">
    <property type="entry name" value="Alpha-amylase"/>
    <property type="match status" value="1"/>
</dbReference>
<reference evidence="4" key="1">
    <citation type="submission" date="2016-04" db="EMBL/GenBank/DDBJ databases">
        <authorList>
            <person name="Evans L.H."/>
            <person name="Alamgir A."/>
            <person name="Owens N."/>
            <person name="Weber N.D."/>
            <person name="Virtaneva K."/>
            <person name="Barbian K."/>
            <person name="Babar A."/>
            <person name="Rosenke K."/>
        </authorList>
    </citation>
    <scope>NUCLEOTIDE SEQUENCE</scope>
    <source>
        <strain evidence="4">86</strain>
    </source>
</reference>
<feature type="domain" description="Glycosyl hydrolase family 13 catalytic" evidence="3">
    <location>
        <begin position="18"/>
        <end position="358"/>
    </location>
</feature>
<dbReference type="SMART" id="SM00642">
    <property type="entry name" value="Aamy"/>
    <property type="match status" value="1"/>
</dbReference>
<dbReference type="GO" id="GO:0005975">
    <property type="term" value="P:carbohydrate metabolic process"/>
    <property type="evidence" value="ECO:0007669"/>
    <property type="project" value="InterPro"/>
</dbReference>
<dbReference type="Gene3D" id="3.90.400.10">
    <property type="entry name" value="Oligo-1,6-glucosidase, Domain 2"/>
    <property type="match status" value="1"/>
</dbReference>
<dbReference type="PANTHER" id="PTHR10357">
    <property type="entry name" value="ALPHA-AMYLASE FAMILY MEMBER"/>
    <property type="match status" value="1"/>
</dbReference>
<dbReference type="Gene3D" id="3.20.20.80">
    <property type="entry name" value="Glycosidases"/>
    <property type="match status" value="1"/>
</dbReference>
<dbReference type="GO" id="GO:0016798">
    <property type="term" value="F:hydrolase activity, acting on glycosyl bonds"/>
    <property type="evidence" value="ECO:0007669"/>
    <property type="project" value="UniProtKB-KW"/>
</dbReference>
<sequence length="445" mass="50505">MNSPNSAFFYHLYPLGCFGAPHANDGAPCSRLRRIEPWLDHIRDLGADTLLLGPVFQSETHGYDTTNYFTPDSRLGTGDDLAWAVEQAHARGIRVVFDAVFNHVGRSFWAFQDVVKNRQNSRFAPWFFCDFTRQSPPGDPFDYTAWRGHYELVKLNTDHPDVRNHLLHAAGEWISRYGIDGLRLDAADCLDLGFQRALAEHCRTLRPGFYLLGEVIHGDYARWVDQGGLDAVTNYILHKGLWSSHNDANYFELAHTCRKQFTPGSSAYRWYTFADNHDVTRIRSRLRDPAHLYPLHILLFTLPGTPSVYYGSEYGLEGAKRKGRDDWPLRPALTPESLRDAAKEPDLARAIQTLARLRREHPALALGEFTEMRVTHTQYGFKREHAGETALVCVNAAHEQTEFVLQGDIQGMWRDVLNGGAPHTARNGRLAVPLPPCWGSILIRQ</sequence>
<keyword evidence="1" id="KW-0378">Hydrolase</keyword>
<dbReference type="InterPro" id="IPR017853">
    <property type="entry name" value="GH"/>
</dbReference>
<keyword evidence="2" id="KW-0326">Glycosidase</keyword>
<dbReference type="SUPFAM" id="SSF51011">
    <property type="entry name" value="Glycosyl hydrolase domain"/>
    <property type="match status" value="1"/>
</dbReference>
<dbReference type="InterPro" id="IPR013780">
    <property type="entry name" value="Glyco_hydro_b"/>
</dbReference>
<accession>A0A212K7G5</accession>
<dbReference type="SUPFAM" id="SSF51445">
    <property type="entry name" value="(Trans)glycosidases"/>
    <property type="match status" value="1"/>
</dbReference>
<evidence type="ECO:0000256" key="1">
    <source>
        <dbReference type="ARBA" id="ARBA00022801"/>
    </source>
</evidence>
<evidence type="ECO:0000256" key="2">
    <source>
        <dbReference type="ARBA" id="ARBA00023295"/>
    </source>
</evidence>
<dbReference type="PANTHER" id="PTHR10357:SF210">
    <property type="entry name" value="MALTODEXTRIN GLUCOSIDASE"/>
    <property type="match status" value="1"/>
</dbReference>
<gene>
    <name evidence="4" type="ORF">KL86DPRO_30096</name>
</gene>
<dbReference type="EMBL" id="FLUQ01000003">
    <property type="protein sequence ID" value="SBW07663.1"/>
    <property type="molecule type" value="Genomic_DNA"/>
</dbReference>
<proteinExistence type="predicted"/>
<evidence type="ECO:0000259" key="3">
    <source>
        <dbReference type="SMART" id="SM00642"/>
    </source>
</evidence>
<protein>
    <submittedName>
        <fullName evidence="4">Alpha amylase catalytic region</fullName>
    </submittedName>
</protein>
<dbReference type="AlphaFoldDB" id="A0A212K7G5"/>
<dbReference type="InterPro" id="IPR006047">
    <property type="entry name" value="GH13_cat_dom"/>
</dbReference>